<keyword evidence="1" id="KW-1133">Transmembrane helix</keyword>
<dbReference type="AlphaFoldDB" id="A0A096P7A0"/>
<dbReference type="STRING" id="70448.A0A096P7A0"/>
<feature type="chain" id="PRO_5001922862" evidence="2">
    <location>
        <begin position="34"/>
        <end position="628"/>
    </location>
</feature>
<dbReference type="OrthoDB" id="1922814at2759"/>
<dbReference type="KEGG" id="ota:OT_ostta03g01390"/>
<keyword evidence="1" id="KW-0812">Transmembrane</keyword>
<feature type="transmembrane region" description="Helical" evidence="1">
    <location>
        <begin position="348"/>
        <end position="367"/>
    </location>
</feature>
<dbReference type="GeneID" id="9833169"/>
<dbReference type="PANTHER" id="PTHR31414:SF18">
    <property type="entry name" value="TRANSMEMBRANE PROTEIN-RELATED"/>
    <property type="match status" value="1"/>
</dbReference>
<feature type="transmembrane region" description="Helical" evidence="1">
    <location>
        <begin position="582"/>
        <end position="605"/>
    </location>
</feature>
<dbReference type="FunCoup" id="A0A096P7A0">
    <property type="interactions" value="88"/>
</dbReference>
<reference evidence="4" key="1">
    <citation type="journal article" date="2006" name="Proc. Natl. Acad. Sci. U.S.A.">
        <title>Genome analysis of the smallest free-living eukaryote Ostreococcus tauri unveils many unique features.</title>
        <authorList>
            <person name="Derelle E."/>
            <person name="Ferraz C."/>
            <person name="Rombauts S."/>
            <person name="Rouze P."/>
            <person name="Worden A.Z."/>
            <person name="Robbens S."/>
            <person name="Partensky F."/>
            <person name="Degroeve S."/>
            <person name="Echeynie S."/>
            <person name="Cooke R."/>
            <person name="Saeys Y."/>
            <person name="Wuyts J."/>
            <person name="Jabbari K."/>
            <person name="Bowler C."/>
            <person name="Panaud O."/>
            <person name="Piegu B."/>
            <person name="Ball S.G."/>
            <person name="Ral J.-P."/>
            <person name="Bouget F.-Y."/>
            <person name="Piganeau G."/>
            <person name="De Baets B."/>
            <person name="Picard A."/>
            <person name="Delseny M."/>
            <person name="Demaille J."/>
            <person name="Van de Peer Y."/>
            <person name="Moreau H."/>
        </authorList>
    </citation>
    <scope>NUCLEOTIDE SEQUENCE [LARGE SCALE GENOMIC DNA]</scope>
    <source>
        <strain evidence="4">OTTH 0595 / CCAP 157/2 / RCC745</strain>
    </source>
</reference>
<feature type="signal peptide" evidence="2">
    <location>
        <begin position="1"/>
        <end position="33"/>
    </location>
</feature>
<dbReference type="GO" id="GO:0016020">
    <property type="term" value="C:membrane"/>
    <property type="evidence" value="ECO:0007669"/>
    <property type="project" value="TreeGrafter"/>
</dbReference>
<comment type="caution">
    <text evidence="3">The sequence shown here is derived from an EMBL/GenBank/DDBJ whole genome shotgun (WGS) entry which is preliminary data.</text>
</comment>
<feature type="transmembrane region" description="Helical" evidence="1">
    <location>
        <begin position="315"/>
        <end position="336"/>
    </location>
</feature>
<name>A0A096P7A0_OSTTA</name>
<accession>A0A096P7A0</accession>
<keyword evidence="2" id="KW-0732">Signal</keyword>
<feature type="transmembrane region" description="Helical" evidence="1">
    <location>
        <begin position="169"/>
        <end position="192"/>
    </location>
</feature>
<feature type="transmembrane region" description="Helical" evidence="1">
    <location>
        <begin position="221"/>
        <end position="241"/>
    </location>
</feature>
<organism evidence="3 4">
    <name type="scientific">Ostreococcus tauri</name>
    <name type="common">Marine green alga</name>
    <dbReference type="NCBI Taxonomy" id="70448"/>
    <lineage>
        <taxon>Eukaryota</taxon>
        <taxon>Viridiplantae</taxon>
        <taxon>Chlorophyta</taxon>
        <taxon>Mamiellophyceae</taxon>
        <taxon>Mamiellales</taxon>
        <taxon>Bathycoccaceae</taxon>
        <taxon>Ostreococcus</taxon>
    </lineage>
</organism>
<dbReference type="InterPro" id="IPR040283">
    <property type="entry name" value="DDB_G0292058-like"/>
</dbReference>
<gene>
    <name evidence="3" type="ORF">OT_ostta03g01390</name>
</gene>
<evidence type="ECO:0000313" key="3">
    <source>
        <dbReference type="EMBL" id="CEF97042.1"/>
    </source>
</evidence>
<dbReference type="RefSeq" id="XP_022838452.1">
    <property type="nucleotide sequence ID" value="XM_022984718.1"/>
</dbReference>
<evidence type="ECO:0000256" key="2">
    <source>
        <dbReference type="SAM" id="SignalP"/>
    </source>
</evidence>
<evidence type="ECO:0000313" key="4">
    <source>
        <dbReference type="Proteomes" id="UP000009170"/>
    </source>
</evidence>
<protein>
    <submittedName>
        <fullName evidence="3">Unnamed product</fullName>
    </submittedName>
</protein>
<dbReference type="EMBL" id="CAID01000003">
    <property type="protein sequence ID" value="CEF97042.1"/>
    <property type="molecule type" value="Genomic_DNA"/>
</dbReference>
<sequence length="628" mass="66944">MTGRRPRTVTMVSTVLVATCALALALAATPVRAQYGNVYKPYSTYYGQPGYTGPTTANSMACTTDGTTKITKFGPDFGTACASSSSASVCSGTASASTGCCDRDAAGGGGACNQYTWEYETYKYWVQDERPNLPKPFTGIPRVDIKTNKEYKGQMAITDSYIGSIIGQALPGLVIAILLLLSMILVLVFYILSSCCKCCGLCNCCFRPAPYTRKSLHIAKGIQLVFVVLAACGCFVIFAGSPDVHDGVSLLTSGLLNASVALQDDVDILANAVGSRLGTEVTDLQNAADTVTSAIKSTNKAIDRAKDQVQLGADIVSGVLLGIAVLTMILSILNFWRILILFSILTSLILIITWIVVGALAAVGVFLDDFCYSVDRYVEDPQQIDLSKDIPCAKEKDVIEFGNAFRQLIASVTDEMNKAIDASYSGNPGPGYICMPYEMQTLDDLCGTSAALQAGSFRGPLWNDEYANYVCKAYHQAKLPPGTTAFPSWGCLTSPACGTGYTNGTVSTRSAACMFKKDLATVDNTTYPNLASDSTFTSNLADVQALNNAIPTLESLLKCDFIRNTFIAISPGCGATVDALQMVWRGFIVTAVGYLCLWICMLVTLGRMSNADLMIDGGRFNAKKAGLV</sequence>
<keyword evidence="4" id="KW-1185">Reference proteome</keyword>
<dbReference type="Proteomes" id="UP000009170">
    <property type="component" value="Unassembled WGS sequence"/>
</dbReference>
<dbReference type="InParanoid" id="A0A096P7A0"/>
<dbReference type="PANTHER" id="PTHR31414">
    <property type="entry name" value="TRANSMEMBRANE PROTEIN DDB_G0292058"/>
    <property type="match status" value="1"/>
</dbReference>
<keyword evidence="1" id="KW-0472">Membrane</keyword>
<proteinExistence type="predicted"/>
<evidence type="ECO:0000256" key="1">
    <source>
        <dbReference type="SAM" id="Phobius"/>
    </source>
</evidence>
<reference evidence="3 4" key="2">
    <citation type="journal article" date="2014" name="BMC Genomics">
        <title>An improved genome of the model marine alga Ostreococcus tauri unfolds by assessing Illumina de novo assemblies.</title>
        <authorList>
            <person name="Blanc-Mathieu R."/>
            <person name="Verhelst B."/>
            <person name="Derelle E."/>
            <person name="Rombauts S."/>
            <person name="Bouget F.Y."/>
            <person name="Carre I."/>
            <person name="Chateau A."/>
            <person name="Eyre-Walker A."/>
            <person name="Grimsley N."/>
            <person name="Moreau H."/>
            <person name="Piegu B."/>
            <person name="Rivals E."/>
            <person name="Schackwitz W."/>
            <person name="Van de Peer Y."/>
            <person name="Piganeau G."/>
        </authorList>
    </citation>
    <scope>NUCLEOTIDE SEQUENCE [LARGE SCALE GENOMIC DNA]</scope>
    <source>
        <strain evidence="4">OTTH 0595 / CCAP 157/2 / RCC745</strain>
    </source>
</reference>